<evidence type="ECO:0000313" key="2">
    <source>
        <dbReference type="EMBL" id="MFI2228309.1"/>
    </source>
</evidence>
<dbReference type="GO" id="GO:0016787">
    <property type="term" value="F:hydrolase activity"/>
    <property type="evidence" value="ECO:0007669"/>
    <property type="project" value="UniProtKB-KW"/>
</dbReference>
<dbReference type="InterPro" id="IPR000073">
    <property type="entry name" value="AB_hydrolase_1"/>
</dbReference>
<dbReference type="Proteomes" id="UP001611494">
    <property type="component" value="Unassembled WGS sequence"/>
</dbReference>
<keyword evidence="2" id="KW-0378">Hydrolase</keyword>
<feature type="domain" description="AB hydrolase-1" evidence="1">
    <location>
        <begin position="33"/>
        <end position="270"/>
    </location>
</feature>
<protein>
    <submittedName>
        <fullName evidence="2">Alpha/beta fold hydrolase</fullName>
    </submittedName>
</protein>
<dbReference type="PRINTS" id="PR00111">
    <property type="entry name" value="ABHYDROLASE"/>
</dbReference>
<keyword evidence="3" id="KW-1185">Reference proteome</keyword>
<gene>
    <name evidence="2" type="ORF">ACH49Z_00470</name>
</gene>
<proteinExistence type="predicted"/>
<dbReference type="Pfam" id="PF12697">
    <property type="entry name" value="Abhydrolase_6"/>
    <property type="match status" value="1"/>
</dbReference>
<dbReference type="EMBL" id="JBIRYL010000001">
    <property type="protein sequence ID" value="MFI2228309.1"/>
    <property type="molecule type" value="Genomic_DNA"/>
</dbReference>
<dbReference type="PRINTS" id="PR00412">
    <property type="entry name" value="EPOXHYDRLASE"/>
</dbReference>
<accession>A0ABW7VNY0</accession>
<dbReference type="RefSeq" id="WP_397062053.1">
    <property type="nucleotide sequence ID" value="NZ_JBIRYL010000001.1"/>
</dbReference>
<dbReference type="SUPFAM" id="SSF53474">
    <property type="entry name" value="alpha/beta-Hydrolases"/>
    <property type="match status" value="1"/>
</dbReference>
<dbReference type="PANTHER" id="PTHR46438:SF2">
    <property type="entry name" value="ALPHA_BETA-HYDROLASES SUPERFAMILY PROTEIN"/>
    <property type="match status" value="1"/>
</dbReference>
<name>A0ABW7VNY0_9NOCA</name>
<evidence type="ECO:0000259" key="1">
    <source>
        <dbReference type="Pfam" id="PF12697"/>
    </source>
</evidence>
<evidence type="ECO:0000313" key="3">
    <source>
        <dbReference type="Proteomes" id="UP001611494"/>
    </source>
</evidence>
<dbReference type="Gene3D" id="3.40.50.1820">
    <property type="entry name" value="alpha/beta hydrolase"/>
    <property type="match status" value="1"/>
</dbReference>
<comment type="caution">
    <text evidence="2">The sequence shown here is derived from an EMBL/GenBank/DDBJ whole genome shotgun (WGS) entry which is preliminary data.</text>
</comment>
<reference evidence="2 3" key="1">
    <citation type="submission" date="2024-10" db="EMBL/GenBank/DDBJ databases">
        <title>The Natural Products Discovery Center: Release of the First 8490 Sequenced Strains for Exploring Actinobacteria Biosynthetic Diversity.</title>
        <authorList>
            <person name="Kalkreuter E."/>
            <person name="Kautsar S.A."/>
            <person name="Yang D."/>
            <person name="Bader C.D."/>
            <person name="Teijaro C.N."/>
            <person name="Fluegel L."/>
            <person name="Davis C.M."/>
            <person name="Simpson J.R."/>
            <person name="Lauterbach L."/>
            <person name="Steele A.D."/>
            <person name="Gui C."/>
            <person name="Meng S."/>
            <person name="Li G."/>
            <person name="Viehrig K."/>
            <person name="Ye F."/>
            <person name="Su P."/>
            <person name="Kiefer A.F."/>
            <person name="Nichols A."/>
            <person name="Cepeda A.J."/>
            <person name="Yan W."/>
            <person name="Fan B."/>
            <person name="Jiang Y."/>
            <person name="Adhikari A."/>
            <person name="Zheng C.-J."/>
            <person name="Schuster L."/>
            <person name="Cowan T.M."/>
            <person name="Smanski M.J."/>
            <person name="Chevrette M.G."/>
            <person name="De Carvalho L.P.S."/>
            <person name="Shen B."/>
        </authorList>
    </citation>
    <scope>NUCLEOTIDE SEQUENCE [LARGE SCALE GENOMIC DNA]</scope>
    <source>
        <strain evidence="2 3">NPDC019377</strain>
    </source>
</reference>
<dbReference type="InterPro" id="IPR029058">
    <property type="entry name" value="AB_hydrolase_fold"/>
</dbReference>
<dbReference type="PANTHER" id="PTHR46438">
    <property type="entry name" value="ALPHA/BETA-HYDROLASES SUPERFAMILY PROTEIN"/>
    <property type="match status" value="1"/>
</dbReference>
<sequence length="293" mass="31574">MPGRDDPGDYAHRTIVVDGLRTHFLEAGAGEPVVLLHGGEFGASAEICWERTIGALARRYHVYAPDMLGFGESAKVVDFTDGRGMRIRHIARFCALLGIESAFFVGNSMGAVNLLTDTTAERPVLPVRAMVTICGGGQIQAGEHMQALYDFDATMPAMRRIVTALFASPAYPADEAYLGRRFDSATAPGAWEAIAAARFRRPGAPPPPGPGDRRFERIRVPTLVIEGGADKLLPPGWAAELAARIPDARSAVVDEAGHCPQLEQPEAVNALLLDFLDRHSARYTPVPDYARSG</sequence>
<dbReference type="InterPro" id="IPR000639">
    <property type="entry name" value="Epox_hydrolase-like"/>
</dbReference>
<organism evidence="2 3">
    <name type="scientific">Nocardia testacea</name>
    <dbReference type="NCBI Taxonomy" id="248551"/>
    <lineage>
        <taxon>Bacteria</taxon>
        <taxon>Bacillati</taxon>
        <taxon>Actinomycetota</taxon>
        <taxon>Actinomycetes</taxon>
        <taxon>Mycobacteriales</taxon>
        <taxon>Nocardiaceae</taxon>
        <taxon>Nocardia</taxon>
    </lineage>
</organism>